<name>A0A067MGY9_BOTB1</name>
<accession>A0A067MGY9</accession>
<dbReference type="AlphaFoldDB" id="A0A067MGY9"/>
<evidence type="ECO:0000313" key="2">
    <source>
        <dbReference type="Proteomes" id="UP000027195"/>
    </source>
</evidence>
<dbReference type="HOGENOM" id="CLU_069193_0_0_1"/>
<dbReference type="STRING" id="930990.A0A067MGY9"/>
<dbReference type="PANTHER" id="PTHR28180:SF2">
    <property type="entry name" value="PEROXISOMAL PROTEIN 2"/>
    <property type="match status" value="1"/>
</dbReference>
<dbReference type="EMBL" id="KL198036">
    <property type="protein sequence ID" value="KDQ14789.1"/>
    <property type="molecule type" value="Genomic_DNA"/>
</dbReference>
<keyword evidence="2" id="KW-1185">Reference proteome</keyword>
<proteinExistence type="predicted"/>
<dbReference type="InterPro" id="IPR052999">
    <property type="entry name" value="PTS1_Protein"/>
</dbReference>
<dbReference type="OrthoDB" id="5392202at2759"/>
<evidence type="ECO:0000313" key="1">
    <source>
        <dbReference type="EMBL" id="KDQ14789.1"/>
    </source>
</evidence>
<reference evidence="2" key="1">
    <citation type="journal article" date="2014" name="Proc. Natl. Acad. Sci. U.S.A.">
        <title>Extensive sampling of basidiomycete genomes demonstrates inadequacy of the white-rot/brown-rot paradigm for wood decay fungi.</title>
        <authorList>
            <person name="Riley R."/>
            <person name="Salamov A.A."/>
            <person name="Brown D.W."/>
            <person name="Nagy L.G."/>
            <person name="Floudas D."/>
            <person name="Held B.W."/>
            <person name="Levasseur A."/>
            <person name="Lombard V."/>
            <person name="Morin E."/>
            <person name="Otillar R."/>
            <person name="Lindquist E.A."/>
            <person name="Sun H."/>
            <person name="LaButti K.M."/>
            <person name="Schmutz J."/>
            <person name="Jabbour D."/>
            <person name="Luo H."/>
            <person name="Baker S.E."/>
            <person name="Pisabarro A.G."/>
            <person name="Walton J.D."/>
            <person name="Blanchette R.A."/>
            <person name="Henrissat B."/>
            <person name="Martin F."/>
            <person name="Cullen D."/>
            <person name="Hibbett D.S."/>
            <person name="Grigoriev I.V."/>
        </authorList>
    </citation>
    <scope>NUCLEOTIDE SEQUENCE [LARGE SCALE GENOMIC DNA]</scope>
    <source>
        <strain evidence="2">FD-172 SS1</strain>
    </source>
</reference>
<dbReference type="Gene3D" id="1.20.1290.10">
    <property type="entry name" value="AhpD-like"/>
    <property type="match status" value="1"/>
</dbReference>
<protein>
    <recommendedName>
        <fullName evidence="3">Dol-P-Man:Man(5)GlcNAc(2)-PP-Dol alpha-1,3-mannosyltransferase</fullName>
    </recommendedName>
</protein>
<dbReference type="SUPFAM" id="SSF69118">
    <property type="entry name" value="AhpD-like"/>
    <property type="match status" value="1"/>
</dbReference>
<gene>
    <name evidence="1" type="ORF">BOTBODRAFT_32556</name>
</gene>
<sequence>MSLPATLKHLLTIRNPNPLPGPSLRRLSAALSTTLTEAQTRSVEDGWLAIATATFLSVNSPASVTNLYRFVSRREAESPESLLRLEERAEKATLMRETSLKCVTFVGVPKVINSLASLTQALETDVRDVLEKRPLRTIANNDMAELSSRGLKLFKSIYDPHTEKLLTKLGSYHPDFPAIILQHEYGALLADPAQWPSLGRVGRTLTSAAGVACLRAAGGVGPQLTSHVYGLLKARGFDEADAKVEWLASEEGATWVINTVDRFCDLMTETEATELRGQSKL</sequence>
<organism evidence="1 2">
    <name type="scientific">Botryobasidium botryosum (strain FD-172 SS1)</name>
    <dbReference type="NCBI Taxonomy" id="930990"/>
    <lineage>
        <taxon>Eukaryota</taxon>
        <taxon>Fungi</taxon>
        <taxon>Dikarya</taxon>
        <taxon>Basidiomycota</taxon>
        <taxon>Agaricomycotina</taxon>
        <taxon>Agaricomycetes</taxon>
        <taxon>Cantharellales</taxon>
        <taxon>Botryobasidiaceae</taxon>
        <taxon>Botryobasidium</taxon>
    </lineage>
</organism>
<dbReference type="Proteomes" id="UP000027195">
    <property type="component" value="Unassembled WGS sequence"/>
</dbReference>
<dbReference type="PANTHER" id="PTHR28180">
    <property type="entry name" value="CONSERVED MITOCHONDRIAL PROTEIN-RELATED"/>
    <property type="match status" value="1"/>
</dbReference>
<dbReference type="InterPro" id="IPR029032">
    <property type="entry name" value="AhpD-like"/>
</dbReference>
<dbReference type="InParanoid" id="A0A067MGY9"/>
<evidence type="ECO:0008006" key="3">
    <source>
        <dbReference type="Google" id="ProtNLM"/>
    </source>
</evidence>